<dbReference type="OrthoDB" id="8014659at2"/>
<organism evidence="3 4">
    <name type="scientific">Ruegeria conchae</name>
    <dbReference type="NCBI Taxonomy" id="981384"/>
    <lineage>
        <taxon>Bacteria</taxon>
        <taxon>Pseudomonadati</taxon>
        <taxon>Pseudomonadota</taxon>
        <taxon>Alphaproteobacteria</taxon>
        <taxon>Rhodobacterales</taxon>
        <taxon>Roseobacteraceae</taxon>
        <taxon>Ruegeria</taxon>
    </lineage>
</organism>
<dbReference type="STRING" id="981384.GCA_000192475_00108"/>
<evidence type="ECO:0000313" key="4">
    <source>
        <dbReference type="Proteomes" id="UP000271700"/>
    </source>
</evidence>
<dbReference type="AlphaFoldDB" id="A0A497Z655"/>
<dbReference type="EMBL" id="RCCT01000005">
    <property type="protein sequence ID" value="RLK02848.1"/>
    <property type="molecule type" value="Genomic_DNA"/>
</dbReference>
<reference evidence="3 4" key="1">
    <citation type="submission" date="2018-10" db="EMBL/GenBank/DDBJ databases">
        <title>Genomic Encyclopedia of Archaeal and Bacterial Type Strains, Phase II (KMG-II): from individual species to whole genera.</title>
        <authorList>
            <person name="Goeker M."/>
        </authorList>
    </citation>
    <scope>NUCLEOTIDE SEQUENCE [LARGE SCALE GENOMIC DNA]</scope>
    <source>
        <strain evidence="3 4">DSM 29317</strain>
    </source>
</reference>
<feature type="transmembrane region" description="Helical" evidence="1">
    <location>
        <begin position="16"/>
        <end position="37"/>
    </location>
</feature>
<keyword evidence="1" id="KW-1133">Transmembrane helix</keyword>
<evidence type="ECO:0000313" key="3">
    <source>
        <dbReference type="EMBL" id="RLK02848.1"/>
    </source>
</evidence>
<keyword evidence="4" id="KW-1185">Reference proteome</keyword>
<evidence type="ECO:0000256" key="1">
    <source>
        <dbReference type="SAM" id="Phobius"/>
    </source>
</evidence>
<dbReference type="InterPro" id="IPR028087">
    <property type="entry name" value="Tad_N"/>
</dbReference>
<feature type="domain" description="Putative Flp pilus-assembly TadG-like N-terminal" evidence="2">
    <location>
        <begin position="16"/>
        <end position="62"/>
    </location>
</feature>
<evidence type="ECO:0000259" key="2">
    <source>
        <dbReference type="Pfam" id="PF13400"/>
    </source>
</evidence>
<gene>
    <name evidence="3" type="ORF">CLV75_3405</name>
</gene>
<protein>
    <submittedName>
        <fullName evidence="3">Putative Flp pilus-assembly TadE/G-like protein</fullName>
    </submittedName>
</protein>
<name>A0A497Z655_9RHOB</name>
<dbReference type="RefSeq" id="WP_010443523.1">
    <property type="nucleotide sequence ID" value="NZ_AEYW01000025.1"/>
</dbReference>
<comment type="caution">
    <text evidence="3">The sequence shown here is derived from an EMBL/GenBank/DDBJ whole genome shotgun (WGS) entry which is preliminary data.</text>
</comment>
<proteinExistence type="predicted"/>
<dbReference type="Proteomes" id="UP000271700">
    <property type="component" value="Unassembled WGS sequence"/>
</dbReference>
<keyword evidence="1" id="KW-0812">Transmembrane</keyword>
<dbReference type="Pfam" id="PF13400">
    <property type="entry name" value="Tad"/>
    <property type="match status" value="1"/>
</dbReference>
<keyword evidence="1" id="KW-0472">Membrane</keyword>
<sequence length="522" mass="54220">MSLAQFIRQFRSSEDGAILVFVAVALSVMVGMAALAFDIGRVTTTQSELQSFADNVALAAAGELDGRPDSITRATNAAANMIRDRQSFGIRNKDQLLSGATDYQLRFYENPPTTATDPAQPAQLLDSTDPASGPIAAFVRVTVDTHEVGTPLAAAAAALLGNAQPFSSVNADAVAGFTLMACDITPMFICLPQPSLDLTEGQLIRMVSQGGNGHWGPGNFGFLSSNQNLAIDASGACEPAPNGQEDSCALAASRAVSMCFSQRAVETRPGLSVGNMVAGFNTRFDRFDSSARQFSNGSRYDVDNFASSPHVLDGWITASNGNNCTSQLSPTYDANGIPDPAATVGLPLDDCFASGTCPTPRIGNGVFAGGLTEYLTINYGADFSGPLPTGIPSWFPTGGTRYDIYNAEVTNQAALEAILTAGGKAESSMPSCQPPSAGRADPTRRVITVAGIDCATFQDELNGGSGAIPVTSFIEMFLIRPSESGSTGANAVIYGEVIQTVSDGIGGAGVGGIVHDLVQLYE</sequence>
<accession>A0A497Z655</accession>